<dbReference type="PANTHER" id="PTHR30562:SF1">
    <property type="entry name" value="UVRABC SYSTEM PROTEIN C"/>
    <property type="match status" value="1"/>
</dbReference>
<comment type="caution">
    <text evidence="2">The sequence shown here is derived from an EMBL/GenBank/DDBJ whole genome shotgun (WGS) entry which is preliminary data.</text>
</comment>
<dbReference type="GO" id="GO:0009381">
    <property type="term" value="F:excinuclease ABC activity"/>
    <property type="evidence" value="ECO:0007669"/>
    <property type="project" value="InterPro"/>
</dbReference>
<accession>K1TBP3</accession>
<dbReference type="AlphaFoldDB" id="K1TBP3"/>
<dbReference type="InterPro" id="IPR050066">
    <property type="entry name" value="UvrABC_protein_C"/>
</dbReference>
<gene>
    <name evidence="2" type="ORF">OBE_03844</name>
</gene>
<dbReference type="EMBL" id="AJWZ01002597">
    <property type="protein sequence ID" value="EKC70532.1"/>
    <property type="molecule type" value="Genomic_DNA"/>
</dbReference>
<dbReference type="PANTHER" id="PTHR30562">
    <property type="entry name" value="UVRC/OXIDOREDUCTASE"/>
    <property type="match status" value="1"/>
</dbReference>
<organism evidence="2">
    <name type="scientific">human gut metagenome</name>
    <dbReference type="NCBI Taxonomy" id="408170"/>
    <lineage>
        <taxon>unclassified sequences</taxon>
        <taxon>metagenomes</taxon>
        <taxon>organismal metagenomes</taxon>
    </lineage>
</organism>
<reference evidence="2" key="1">
    <citation type="journal article" date="2013" name="Environ. Microbiol.">
        <title>Microbiota from the distal guts of lean and obese adolescents exhibit partial functional redundancy besides clear differences in community structure.</title>
        <authorList>
            <person name="Ferrer M."/>
            <person name="Ruiz A."/>
            <person name="Lanza F."/>
            <person name="Haange S.B."/>
            <person name="Oberbach A."/>
            <person name="Till H."/>
            <person name="Bargiela R."/>
            <person name="Campoy C."/>
            <person name="Segura M.T."/>
            <person name="Richter M."/>
            <person name="von Bergen M."/>
            <person name="Seifert J."/>
            <person name="Suarez A."/>
        </authorList>
    </citation>
    <scope>NUCLEOTIDE SEQUENCE</scope>
</reference>
<protein>
    <submittedName>
        <fullName evidence="2">Excinuclease ABC, C subunit</fullName>
    </submittedName>
</protein>
<dbReference type="GO" id="GO:0009380">
    <property type="term" value="C:excinuclease repair complex"/>
    <property type="evidence" value="ECO:0007669"/>
    <property type="project" value="TreeGrafter"/>
</dbReference>
<dbReference type="Gene3D" id="3.30.420.340">
    <property type="entry name" value="UvrC, RNAse H endonuclease domain"/>
    <property type="match status" value="1"/>
</dbReference>
<evidence type="ECO:0000313" key="2">
    <source>
        <dbReference type="EMBL" id="EKC70532.1"/>
    </source>
</evidence>
<sequence>DDLPQARFELIERYYSMRDRVASRIAIDGEVEDEELLKEFLENKKQKKVEFIHPQKGEHLSIVNMCISNANEHLAQQQGRLGREIATLEELKNLLGLDKMPEYIESYDISHTFGADNVAGMVVFHNGRPMKSAYKRFAIKGFDGQNDVGSMQEVLTRRFNHYYNDEDGSTFKILPDLILLDGGEPQVRAVLPVVASMGLNVPVFGMVK</sequence>
<evidence type="ECO:0000259" key="1">
    <source>
        <dbReference type="PROSITE" id="PS50165"/>
    </source>
</evidence>
<feature type="domain" description="UvrC family homology region profile" evidence="1">
    <location>
        <begin position="21"/>
        <end position="194"/>
    </location>
</feature>
<dbReference type="Pfam" id="PF22920">
    <property type="entry name" value="UvrC_RNaseH"/>
    <property type="match status" value="1"/>
</dbReference>
<dbReference type="Pfam" id="PF08459">
    <property type="entry name" value="UvrC_RNaseH_dom"/>
    <property type="match status" value="1"/>
</dbReference>
<name>K1TBP3_9ZZZZ</name>
<feature type="non-terminal residue" evidence="2">
    <location>
        <position position="1"/>
    </location>
</feature>
<dbReference type="GO" id="GO:0006974">
    <property type="term" value="P:DNA damage response"/>
    <property type="evidence" value="ECO:0007669"/>
    <property type="project" value="TreeGrafter"/>
</dbReference>
<dbReference type="InterPro" id="IPR001162">
    <property type="entry name" value="UvrC_RNase_H_dom"/>
</dbReference>
<proteinExistence type="predicted"/>
<dbReference type="InterPro" id="IPR038476">
    <property type="entry name" value="UvrC_RNase_H_dom_sf"/>
</dbReference>
<feature type="non-terminal residue" evidence="2">
    <location>
        <position position="208"/>
    </location>
</feature>
<dbReference type="PROSITE" id="PS50165">
    <property type="entry name" value="UVRC"/>
    <property type="match status" value="1"/>
</dbReference>